<dbReference type="InterPro" id="IPR050697">
    <property type="entry name" value="Adenylyl/Guanylyl_Cyclase_3/4"/>
</dbReference>
<dbReference type="Proteomes" id="UP000520814">
    <property type="component" value="Unassembled WGS sequence"/>
</dbReference>
<evidence type="ECO:0000256" key="1">
    <source>
        <dbReference type="ARBA" id="ARBA00005381"/>
    </source>
</evidence>
<feature type="transmembrane region" description="Helical" evidence="2">
    <location>
        <begin position="589"/>
        <end position="607"/>
    </location>
</feature>
<name>A0A7W9STF6_ARMRO</name>
<dbReference type="PANTHER" id="PTHR43081">
    <property type="entry name" value="ADENYLATE CYCLASE, TERMINAL-DIFFERENTIATION SPECIFIC-RELATED"/>
    <property type="match status" value="1"/>
</dbReference>
<evidence type="ECO:0000313" key="5">
    <source>
        <dbReference type="Proteomes" id="UP000520814"/>
    </source>
</evidence>
<dbReference type="SUPFAM" id="SSF55073">
    <property type="entry name" value="Nucleotide cyclase"/>
    <property type="match status" value="1"/>
</dbReference>
<dbReference type="PANTHER" id="PTHR43081:SF1">
    <property type="entry name" value="ADENYLATE CYCLASE, TERMINAL-DIFFERENTIATION SPECIFIC"/>
    <property type="match status" value="1"/>
</dbReference>
<feature type="transmembrane region" description="Helical" evidence="2">
    <location>
        <begin position="613"/>
        <end position="632"/>
    </location>
</feature>
<evidence type="ECO:0000256" key="2">
    <source>
        <dbReference type="SAM" id="Phobius"/>
    </source>
</evidence>
<feature type="transmembrane region" description="Helical" evidence="2">
    <location>
        <begin position="181"/>
        <end position="200"/>
    </location>
</feature>
<proteinExistence type="inferred from homology"/>
<dbReference type="InterPro" id="IPR001054">
    <property type="entry name" value="A/G_cyclase"/>
</dbReference>
<evidence type="ECO:0000259" key="3">
    <source>
        <dbReference type="PROSITE" id="PS50125"/>
    </source>
</evidence>
<feature type="transmembrane region" description="Helical" evidence="2">
    <location>
        <begin position="238"/>
        <end position="261"/>
    </location>
</feature>
<sequence length="859" mass="93162">MRSLWRRPWVWGLLFFLGLLVVCRGSGATPAVLIELACLSVVFVMAATWGIFHPKRIFPHGSVAVRDALLASVVVFFLTRGILAIASVNNDRLSTDIPAMGPYFPLLASGVLSILLFPVLLWFNLTLVALAGMASKSAPAAERSILPLFWPVLFVSVILDILILAAGKTSGPGGVNRAEHLWPTMGASVFSPLTALFLTLELQGHGKDFSHVTQRLRVFLQRRCTRQRGWGPRDFRGLVLGGITGVLTLTLLSSPLLYAFIAPYEGIAYSAATQLGNQSSILSGALETNERLSIPALAAVLPKNPERLQALQKMVLISYDDSARHMALKTSEAHVQAQLLKHIAVGHPRAITLPFSHDDPDAPLGTLIKSALPRAEPGRPRESSDYPELAKAIKAAGCVYLLPLSSLDNDAKTESSPRAALFQSAYKVASHRLDISGSPDIPALNLKQSPPPLALALAQGERSSMPQGEQVLIDYRHELPQVRLPIAASQILQEQSLYDPVSRTWKPAKEFFTDKYVFIEPLSPRLRATPLGLRNEMEVHAQATATLLQKTHFTDSPPLSTVLLTLVVAALVGQLCVGRAPLESLWKIALPLLLVIGVGVVFTAFTPQRVNPVLPILGGILSFVTVTQFTFAMERDERTRNRELLGRFVAPQAIDEILKDPEGKLGLGGTRRRIVVLFVDVRGFSGFAEKRTPEEVVTTMNRYLAIMTDVLNFHEGILDKYTGDGLMALFLVEEVTQSIDVLRAVEAAQDMAREVQALAQTMKAEGGDALAVGMGLHYGEAVVGMVGHPTRQINYTALGHTVVVAARLQTLAAGGEIILSEAVYRALPPGSIAGELGESVTVKGVAEPVPIYRMRVPEK</sequence>
<protein>
    <submittedName>
        <fullName evidence="4">Class 3 adenylate cyclase</fullName>
    </submittedName>
</protein>
<dbReference type="EMBL" id="JACHGW010000004">
    <property type="protein sequence ID" value="MBB6052356.1"/>
    <property type="molecule type" value="Genomic_DNA"/>
</dbReference>
<dbReference type="InterPro" id="IPR007890">
    <property type="entry name" value="CHASE2"/>
</dbReference>
<keyword evidence="5" id="KW-1185">Reference proteome</keyword>
<keyword evidence="2" id="KW-0812">Transmembrane</keyword>
<dbReference type="AlphaFoldDB" id="A0A7W9STF6"/>
<feature type="domain" description="Guanylate cyclase" evidence="3">
    <location>
        <begin position="675"/>
        <end position="809"/>
    </location>
</feature>
<comment type="similarity">
    <text evidence="1">Belongs to the adenylyl cyclase class-3 family.</text>
</comment>
<gene>
    <name evidence="4" type="ORF">HNQ39_004177</name>
</gene>
<dbReference type="Gene3D" id="3.30.70.1230">
    <property type="entry name" value="Nucleotide cyclase"/>
    <property type="match status" value="1"/>
</dbReference>
<feature type="transmembrane region" description="Helical" evidence="2">
    <location>
        <begin position="106"/>
        <end position="133"/>
    </location>
</feature>
<dbReference type="GO" id="GO:0004016">
    <property type="term" value="F:adenylate cyclase activity"/>
    <property type="evidence" value="ECO:0007669"/>
    <property type="project" value="UniProtKB-ARBA"/>
</dbReference>
<accession>A0A7W9STF6</accession>
<reference evidence="4 5" key="1">
    <citation type="submission" date="2020-08" db="EMBL/GenBank/DDBJ databases">
        <title>Genomic Encyclopedia of Type Strains, Phase IV (KMG-IV): sequencing the most valuable type-strain genomes for metagenomic binning, comparative biology and taxonomic classification.</title>
        <authorList>
            <person name="Goeker M."/>
        </authorList>
    </citation>
    <scope>NUCLEOTIDE SEQUENCE [LARGE SCALE GENOMIC DNA]</scope>
    <source>
        <strain evidence="4 5">DSM 23562</strain>
    </source>
</reference>
<feature type="transmembrane region" description="Helical" evidence="2">
    <location>
        <begin position="64"/>
        <end position="86"/>
    </location>
</feature>
<dbReference type="GO" id="GO:0035556">
    <property type="term" value="P:intracellular signal transduction"/>
    <property type="evidence" value="ECO:0007669"/>
    <property type="project" value="InterPro"/>
</dbReference>
<dbReference type="SMART" id="SM01080">
    <property type="entry name" value="CHASE2"/>
    <property type="match status" value="1"/>
</dbReference>
<keyword evidence="2" id="KW-1133">Transmembrane helix</keyword>
<dbReference type="Pfam" id="PF00211">
    <property type="entry name" value="Guanylate_cyc"/>
    <property type="match status" value="1"/>
</dbReference>
<evidence type="ECO:0000313" key="4">
    <source>
        <dbReference type="EMBL" id="MBB6052356.1"/>
    </source>
</evidence>
<keyword evidence="2" id="KW-0472">Membrane</keyword>
<dbReference type="RefSeq" id="WP_184201252.1">
    <property type="nucleotide sequence ID" value="NZ_JACHGW010000004.1"/>
</dbReference>
<feature type="transmembrane region" description="Helical" evidence="2">
    <location>
        <begin position="34"/>
        <end position="52"/>
    </location>
</feature>
<dbReference type="InterPro" id="IPR029787">
    <property type="entry name" value="Nucleotide_cyclase"/>
</dbReference>
<comment type="caution">
    <text evidence="4">The sequence shown here is derived from an EMBL/GenBank/DDBJ whole genome shotgun (WGS) entry which is preliminary data.</text>
</comment>
<dbReference type="Pfam" id="PF05226">
    <property type="entry name" value="CHASE2"/>
    <property type="match status" value="1"/>
</dbReference>
<feature type="transmembrane region" description="Helical" evidence="2">
    <location>
        <begin position="559"/>
        <end position="577"/>
    </location>
</feature>
<feature type="transmembrane region" description="Helical" evidence="2">
    <location>
        <begin position="145"/>
        <end position="166"/>
    </location>
</feature>
<dbReference type="CDD" id="cd07302">
    <property type="entry name" value="CHD"/>
    <property type="match status" value="1"/>
</dbReference>
<organism evidence="4 5">
    <name type="scientific">Armatimonas rosea</name>
    <dbReference type="NCBI Taxonomy" id="685828"/>
    <lineage>
        <taxon>Bacteria</taxon>
        <taxon>Bacillati</taxon>
        <taxon>Armatimonadota</taxon>
        <taxon>Armatimonadia</taxon>
        <taxon>Armatimonadales</taxon>
        <taxon>Armatimonadaceae</taxon>
        <taxon>Armatimonas</taxon>
    </lineage>
</organism>
<dbReference type="SMART" id="SM00044">
    <property type="entry name" value="CYCc"/>
    <property type="match status" value="1"/>
</dbReference>
<dbReference type="GO" id="GO:0009190">
    <property type="term" value="P:cyclic nucleotide biosynthetic process"/>
    <property type="evidence" value="ECO:0007669"/>
    <property type="project" value="InterPro"/>
</dbReference>
<dbReference type="PROSITE" id="PS50125">
    <property type="entry name" value="GUANYLATE_CYCLASE_2"/>
    <property type="match status" value="1"/>
</dbReference>